<dbReference type="GO" id="GO:0032259">
    <property type="term" value="P:methylation"/>
    <property type="evidence" value="ECO:0007669"/>
    <property type="project" value="UniProtKB-KW"/>
</dbReference>
<dbReference type="RefSeq" id="WP_125050834.1">
    <property type="nucleotide sequence ID" value="NZ_BHZD01000001.1"/>
</dbReference>
<dbReference type="PANTHER" id="PTHR43861">
    <property type="entry name" value="TRANS-ACONITATE 2-METHYLTRANSFERASE-RELATED"/>
    <property type="match status" value="1"/>
</dbReference>
<name>A0A401VTV2_STREY</name>
<dbReference type="AlphaFoldDB" id="A0A401VTV2"/>
<accession>A0A401VTV2</accession>
<dbReference type="GO" id="GO:0017000">
    <property type="term" value="P:antibiotic biosynthetic process"/>
    <property type="evidence" value="ECO:0007669"/>
    <property type="project" value="UniProtKB-ARBA"/>
</dbReference>
<evidence type="ECO:0000256" key="1">
    <source>
        <dbReference type="ARBA" id="ARBA00022679"/>
    </source>
</evidence>
<keyword evidence="1 2" id="KW-0808">Transferase</keyword>
<keyword evidence="2" id="KW-0489">Methyltransferase</keyword>
<dbReference type="GO" id="GO:0008168">
    <property type="term" value="F:methyltransferase activity"/>
    <property type="evidence" value="ECO:0007669"/>
    <property type="project" value="UniProtKB-KW"/>
</dbReference>
<dbReference type="EMBL" id="BHZD01000001">
    <property type="protein sequence ID" value="GCD40515.1"/>
    <property type="molecule type" value="Genomic_DNA"/>
</dbReference>
<comment type="caution">
    <text evidence="2">The sequence shown here is derived from an EMBL/GenBank/DDBJ whole genome shotgun (WGS) entry which is preliminary data.</text>
</comment>
<dbReference type="PANTHER" id="PTHR43861:SF3">
    <property type="entry name" value="PUTATIVE (AFU_ORTHOLOGUE AFUA_2G14390)-RELATED"/>
    <property type="match status" value="1"/>
</dbReference>
<gene>
    <name evidence="2" type="ORF">GKJPGBOP_00165</name>
</gene>
<sequence>MTRNSSDNEYLLDNQQAEAGERFAALSVLFDPSTFRHFETVGVGAGWRCWEVGAGGHTVPAWLAERVGPAGYVVATDIDTSWMREAAGYEVLRHDVAAQAPPEGGPFDLIHARLVLVHVADRHQALRSMVEALRPGGWLVVEDGDPALLPLICPDEYGPEQELANRLRRGFRELLRQRGADLAYGRKLPRLLREAGLAGVEADAYFPIASPASSELERASVQQVRDKLVAAGAATDEEIDRHLANIAAGALDLATAPMVSAWGRRPVSAVGDGDGVGVGVGL</sequence>
<proteinExistence type="predicted"/>
<dbReference type="Gene3D" id="3.40.50.150">
    <property type="entry name" value="Vaccinia Virus protein VP39"/>
    <property type="match status" value="1"/>
</dbReference>
<dbReference type="CDD" id="cd02440">
    <property type="entry name" value="AdoMet_MTases"/>
    <property type="match status" value="1"/>
</dbReference>
<protein>
    <submittedName>
        <fullName evidence="2">Methyltransferase</fullName>
    </submittedName>
</protein>
<organism evidence="2 3">
    <name type="scientific">Streptomyces paromomycinus</name>
    <name type="common">Streptomyces rimosus subsp. paromomycinus</name>
    <dbReference type="NCBI Taxonomy" id="92743"/>
    <lineage>
        <taxon>Bacteria</taxon>
        <taxon>Bacillati</taxon>
        <taxon>Actinomycetota</taxon>
        <taxon>Actinomycetes</taxon>
        <taxon>Kitasatosporales</taxon>
        <taxon>Streptomycetaceae</taxon>
        <taxon>Streptomyces</taxon>
    </lineage>
</organism>
<evidence type="ECO:0000313" key="3">
    <source>
        <dbReference type="Proteomes" id="UP000286746"/>
    </source>
</evidence>
<evidence type="ECO:0000313" key="2">
    <source>
        <dbReference type="EMBL" id="GCD40515.1"/>
    </source>
</evidence>
<reference evidence="2 3" key="1">
    <citation type="submission" date="2018-11" db="EMBL/GenBank/DDBJ databases">
        <title>Whole genome sequence of Streptomyces paromomycinus NBRC 15454(T).</title>
        <authorList>
            <person name="Komaki H."/>
            <person name="Tamura T."/>
        </authorList>
    </citation>
    <scope>NUCLEOTIDE SEQUENCE [LARGE SCALE GENOMIC DNA]</scope>
    <source>
        <strain evidence="2 3">NBRC 15454</strain>
    </source>
</reference>
<dbReference type="InterPro" id="IPR029063">
    <property type="entry name" value="SAM-dependent_MTases_sf"/>
</dbReference>
<dbReference type="Pfam" id="PF13489">
    <property type="entry name" value="Methyltransf_23"/>
    <property type="match status" value="1"/>
</dbReference>
<dbReference type="Proteomes" id="UP000286746">
    <property type="component" value="Unassembled WGS sequence"/>
</dbReference>
<dbReference type="SUPFAM" id="SSF53335">
    <property type="entry name" value="S-adenosyl-L-methionine-dependent methyltransferases"/>
    <property type="match status" value="1"/>
</dbReference>
<keyword evidence="3" id="KW-1185">Reference proteome</keyword>